<reference evidence="1" key="1">
    <citation type="submission" date="2019-09" db="EMBL/GenBank/DDBJ databases">
        <authorList>
            <person name="Rodrigo-Torres L."/>
            <person name="Arahal R. D."/>
            <person name="Lucena T."/>
        </authorList>
    </citation>
    <scope>NUCLEOTIDE SEQUENCE</scope>
    <source>
        <strain evidence="1">ISS653</strain>
    </source>
</reference>
<evidence type="ECO:0000313" key="1">
    <source>
        <dbReference type="EMBL" id="VVV02253.1"/>
    </source>
</evidence>
<name>A0AC61YCX2_9FLAO</name>
<gene>
    <name evidence="1" type="primary">dtpT_2</name>
    <name evidence="1" type="ORF">FVB9532_03551</name>
</gene>
<sequence length="401" mass="45393">MEKIQNPKHPTQITHYSLSRLLERASYYGLRSLVILYMVGETLHMEDDEAFSIYGWFTGSLIFSQIIGAFMGDLLIGNRKAILLGGILQAIGAFCLSLPSLFGLYVGLFLVVLGSGFFTPNIISNFGKLYLNNSKLLDSGYTIFYLAVNLGSFLGVLFMGYLNEKVSYRSGFIIAGIMMLLSLTPILISKEKTIHQLVKSNSSIVKRILNILIAFFAIGLFWGVYESSGIRIFNLQFQFKEISSFYLSEYLWESMNSVFIFPISLIAIVVWTYVYSHPFFKLMLGFIFGIIALGILFLIPEIPTEQHVITYLVSLFFLGVSEIHIAPVIYSILTKYTNPKYLAIMVSLAFIPTRLFHIIFSVFNDKFYENPLLPLKIGIFAMTCVLIGIISYLLFTKKPSR</sequence>
<keyword evidence="2" id="KW-1185">Reference proteome</keyword>
<evidence type="ECO:0000313" key="2">
    <source>
        <dbReference type="Proteomes" id="UP000356253"/>
    </source>
</evidence>
<comment type="caution">
    <text evidence="1">The sequence shown here is derived from an EMBL/GenBank/DDBJ whole genome shotgun (WGS) entry which is preliminary data.</text>
</comment>
<dbReference type="Proteomes" id="UP000356253">
    <property type="component" value="Unassembled WGS sequence"/>
</dbReference>
<accession>A0AC61YCX2</accession>
<protein>
    <submittedName>
        <fullName evidence="1">Di-/tripeptide transporter</fullName>
    </submittedName>
</protein>
<proteinExistence type="predicted"/>
<dbReference type="EMBL" id="CABVMM010000016">
    <property type="protein sequence ID" value="VVV02253.1"/>
    <property type="molecule type" value="Genomic_DNA"/>
</dbReference>
<organism evidence="1 2">
    <name type="scientific">Mesonia oceanica</name>
    <dbReference type="NCBI Taxonomy" id="2687242"/>
    <lineage>
        <taxon>Bacteria</taxon>
        <taxon>Pseudomonadati</taxon>
        <taxon>Bacteroidota</taxon>
        <taxon>Flavobacteriia</taxon>
        <taxon>Flavobacteriales</taxon>
        <taxon>Flavobacteriaceae</taxon>
        <taxon>Mesonia</taxon>
    </lineage>
</organism>